<dbReference type="Gene3D" id="2.60.40.290">
    <property type="match status" value="1"/>
</dbReference>
<dbReference type="EMBL" id="STGX01000019">
    <property type="protein sequence ID" value="THV24431.1"/>
    <property type="molecule type" value="Genomic_DNA"/>
</dbReference>
<dbReference type="SMART" id="SM00637">
    <property type="entry name" value="CBD_II"/>
    <property type="match status" value="1"/>
</dbReference>
<keyword evidence="9" id="KW-0472">Membrane</keyword>
<sequence>MRNVGSASAPAPGPERPHRPAIDRPRQADGGHDMQAVRRRGRPAIVAAVCAALGASALTIVAAQSASAAEGCEVDYNVVSDWGSGFQANVSITAGEAIDGWTVEWDFTGAVSGISAWNVTDQSLSGAHFQASDAGGNGAIASGQTKEVFGFTASGASGDIANVEVNGVLCDGEGSGEQTTDPEPTDPEPTDPEPTDPPPAGTPVEEHGQLHVCGANMCNEDGETIQLRGVSSMWLHWQTQPYAQNLSALEWMRDNWNIEVFRVAMGVEPEGAYLDDPGLWKAEVEKVVQNAAEAGVYVIVDFHAHQAHQHQSEAVAFFTDLADRYGHLPNVIWEPYNEPEQVSWSGTVKPYHEVVVSAIRAQDPDNIIVLGTPTWSQDVDVAAASPVSGTNLMYTLHFYSCTHADWNRDKADAAIDAGLALFVTEWGASAADGGLDGRTCLDEAQRWVDWMAANQISWTAWKLDVGDDSTNLLSDGAPVTGGWDNYLHGHAPFVIDNLPQ</sequence>
<keyword evidence="4 7" id="KW-0119">Carbohydrate metabolism</keyword>
<evidence type="ECO:0000256" key="7">
    <source>
        <dbReference type="RuleBase" id="RU361153"/>
    </source>
</evidence>
<dbReference type="InterPro" id="IPR008965">
    <property type="entry name" value="CBM2/CBM3_carb-bd_dom_sf"/>
</dbReference>
<comment type="similarity">
    <text evidence="7">Belongs to the glycosyl hydrolase 5 (cellulase A) family.</text>
</comment>
<dbReference type="InterPro" id="IPR001547">
    <property type="entry name" value="Glyco_hydro_5"/>
</dbReference>
<dbReference type="EC" id="3.2.1.4" evidence="7"/>
<protein>
    <recommendedName>
        <fullName evidence="7">Endoglucanase</fullName>
        <ecNumber evidence="7">3.2.1.4</ecNumber>
    </recommendedName>
</protein>
<dbReference type="SUPFAM" id="SSF51445">
    <property type="entry name" value="(Trans)glycosidases"/>
    <property type="match status" value="1"/>
</dbReference>
<dbReference type="Pfam" id="PF00150">
    <property type="entry name" value="Cellulase"/>
    <property type="match status" value="1"/>
</dbReference>
<dbReference type="InterPro" id="IPR001919">
    <property type="entry name" value="CBD2"/>
</dbReference>
<organism evidence="11 12">
    <name type="scientific">Glycomyces paridis</name>
    <dbReference type="NCBI Taxonomy" id="2126555"/>
    <lineage>
        <taxon>Bacteria</taxon>
        <taxon>Bacillati</taxon>
        <taxon>Actinomycetota</taxon>
        <taxon>Actinomycetes</taxon>
        <taxon>Glycomycetales</taxon>
        <taxon>Glycomycetaceae</taxon>
        <taxon>Glycomyces</taxon>
    </lineage>
</organism>
<keyword evidence="2 7" id="KW-0378">Hydrolase</keyword>
<dbReference type="SUPFAM" id="SSF49384">
    <property type="entry name" value="Carbohydrate-binding domain"/>
    <property type="match status" value="1"/>
</dbReference>
<proteinExistence type="inferred from homology"/>
<keyword evidence="9" id="KW-1133">Transmembrane helix</keyword>
<dbReference type="Pfam" id="PF00553">
    <property type="entry name" value="CBM_2"/>
    <property type="match status" value="1"/>
</dbReference>
<evidence type="ECO:0000256" key="8">
    <source>
        <dbReference type="SAM" id="MobiDB-lite"/>
    </source>
</evidence>
<dbReference type="GO" id="GO:0030245">
    <property type="term" value="P:cellulose catabolic process"/>
    <property type="evidence" value="ECO:0007669"/>
    <property type="project" value="UniProtKB-KW"/>
</dbReference>
<evidence type="ECO:0000256" key="6">
    <source>
        <dbReference type="ARBA" id="ARBA00023326"/>
    </source>
</evidence>
<evidence type="ECO:0000256" key="4">
    <source>
        <dbReference type="ARBA" id="ARBA00023277"/>
    </source>
</evidence>
<keyword evidence="12" id="KW-1185">Reference proteome</keyword>
<dbReference type="GO" id="GO:0008810">
    <property type="term" value="F:cellulase activity"/>
    <property type="evidence" value="ECO:0007669"/>
    <property type="project" value="UniProtKB-EC"/>
</dbReference>
<feature type="compositionally biased region" description="Acidic residues" evidence="8">
    <location>
        <begin position="183"/>
        <end position="194"/>
    </location>
</feature>
<comment type="caution">
    <text evidence="11">The sequence shown here is derived from an EMBL/GenBank/DDBJ whole genome shotgun (WGS) entry which is preliminary data.</text>
</comment>
<feature type="compositionally biased region" description="Basic and acidic residues" evidence="8">
    <location>
        <begin position="15"/>
        <end position="33"/>
    </location>
</feature>
<dbReference type="Gene3D" id="3.20.20.80">
    <property type="entry name" value="Glycosidases"/>
    <property type="match status" value="1"/>
</dbReference>
<dbReference type="InterPro" id="IPR017853">
    <property type="entry name" value="GH"/>
</dbReference>
<evidence type="ECO:0000313" key="12">
    <source>
        <dbReference type="Proteomes" id="UP000305792"/>
    </source>
</evidence>
<evidence type="ECO:0000256" key="5">
    <source>
        <dbReference type="ARBA" id="ARBA00023295"/>
    </source>
</evidence>
<feature type="region of interest" description="Disordered" evidence="8">
    <location>
        <begin position="1"/>
        <end position="33"/>
    </location>
</feature>
<keyword evidence="3 7" id="KW-0136">Cellulose degradation</keyword>
<evidence type="ECO:0000256" key="9">
    <source>
        <dbReference type="SAM" id="Phobius"/>
    </source>
</evidence>
<evidence type="ECO:0000259" key="10">
    <source>
        <dbReference type="PROSITE" id="PS51173"/>
    </source>
</evidence>
<dbReference type="Proteomes" id="UP000305792">
    <property type="component" value="Unassembled WGS sequence"/>
</dbReference>
<name>A0A4S8P4V8_9ACTN</name>
<dbReference type="PROSITE" id="PS51173">
    <property type="entry name" value="CBM2"/>
    <property type="match status" value="1"/>
</dbReference>
<dbReference type="GO" id="GO:0030247">
    <property type="term" value="F:polysaccharide binding"/>
    <property type="evidence" value="ECO:0007669"/>
    <property type="project" value="UniProtKB-UniRule"/>
</dbReference>
<dbReference type="InterPro" id="IPR012291">
    <property type="entry name" value="CBM2_carb-bd_dom_sf"/>
</dbReference>
<comment type="catalytic activity">
    <reaction evidence="1 7">
        <text>Endohydrolysis of (1-&gt;4)-beta-D-glucosidic linkages in cellulose, lichenin and cereal beta-D-glucans.</text>
        <dbReference type="EC" id="3.2.1.4"/>
    </reaction>
</comment>
<evidence type="ECO:0000313" key="11">
    <source>
        <dbReference type="EMBL" id="THV24431.1"/>
    </source>
</evidence>
<keyword evidence="5 7" id="KW-0326">Glycosidase</keyword>
<dbReference type="AlphaFoldDB" id="A0A4S8P4V8"/>
<keyword evidence="9" id="KW-0812">Transmembrane</keyword>
<feature type="transmembrane region" description="Helical" evidence="9">
    <location>
        <begin position="44"/>
        <end position="63"/>
    </location>
</feature>
<evidence type="ECO:0000256" key="3">
    <source>
        <dbReference type="ARBA" id="ARBA00023001"/>
    </source>
</evidence>
<reference evidence="11 12" key="1">
    <citation type="journal article" date="2018" name="Int. J. Syst. Evol. Microbiol.">
        <title>Glycomyces paridis sp. nov., isolated from the medicinal plant Paris polyphylla.</title>
        <authorList>
            <person name="Fang X.M."/>
            <person name="Bai J.L."/>
            <person name="Su J."/>
            <person name="Zhao L.L."/>
            <person name="Liu H.Y."/>
            <person name="Ma B.P."/>
            <person name="Zhang Y.Q."/>
            <person name="Yu L.Y."/>
        </authorList>
    </citation>
    <scope>NUCLEOTIDE SEQUENCE [LARGE SCALE GENOMIC DNA]</scope>
    <source>
        <strain evidence="11 12">CPCC 204357</strain>
    </source>
</reference>
<accession>A0A4S8P4V8</accession>
<dbReference type="PANTHER" id="PTHR34142">
    <property type="entry name" value="ENDO-BETA-1,4-GLUCANASE A"/>
    <property type="match status" value="1"/>
</dbReference>
<dbReference type="PANTHER" id="PTHR34142:SF1">
    <property type="entry name" value="GLYCOSIDE HYDROLASE FAMILY 5 DOMAIN-CONTAINING PROTEIN"/>
    <property type="match status" value="1"/>
</dbReference>
<evidence type="ECO:0000256" key="1">
    <source>
        <dbReference type="ARBA" id="ARBA00000966"/>
    </source>
</evidence>
<gene>
    <name evidence="11" type="ORF">E9998_21690</name>
</gene>
<keyword evidence="6 7" id="KW-0624">Polysaccharide degradation</keyword>
<evidence type="ECO:0000256" key="2">
    <source>
        <dbReference type="ARBA" id="ARBA00022801"/>
    </source>
</evidence>
<feature type="domain" description="CBM2" evidence="10">
    <location>
        <begin position="65"/>
        <end position="173"/>
    </location>
</feature>
<feature type="region of interest" description="Disordered" evidence="8">
    <location>
        <begin position="169"/>
        <end position="206"/>
    </location>
</feature>